<dbReference type="InterPro" id="IPR004763">
    <property type="entry name" value="CusA-like"/>
</dbReference>
<keyword evidence="4" id="KW-1003">Cell membrane</keyword>
<dbReference type="PANTHER" id="PTHR32063:SF19">
    <property type="entry name" value="CATION EFFLUX SYSTEM PROTEIN CUSA"/>
    <property type="match status" value="1"/>
</dbReference>
<evidence type="ECO:0000256" key="4">
    <source>
        <dbReference type="ARBA" id="ARBA00022475"/>
    </source>
</evidence>
<comment type="caution">
    <text evidence="9">The sequence shown here is derived from an EMBL/GenBank/DDBJ whole genome shotgun (WGS) entry which is preliminary data.</text>
</comment>
<dbReference type="Gene3D" id="1.20.1640.10">
    <property type="entry name" value="Multidrug efflux transporter AcrB transmembrane domain"/>
    <property type="match status" value="2"/>
</dbReference>
<dbReference type="Gene3D" id="3.30.2090.10">
    <property type="entry name" value="Multidrug efflux transporter AcrB TolC docking domain, DN and DC subdomains"/>
    <property type="match status" value="2"/>
</dbReference>
<evidence type="ECO:0000256" key="7">
    <source>
        <dbReference type="ARBA" id="ARBA00023136"/>
    </source>
</evidence>
<sequence length="1046" mass="114573">MLSKLIELAIRQRLLVLLISALLAMAGWQAMRGLNVDAIPDLSDVQVIIKTPYAGQSPELVEQQITYPLANIMMAVPGATSVRGFSFYGDSYLYVLFEDGTDIYWARSRVLEYLNQAASQLPEGVQPQLGPDASGVGWVYQYALVDNSGNWDLADLKSLQDWFLKQELQSVSGVAEVATVGGMTRTYQIVLDPLKLANYQMSVQQVIEALQSHNGETGGASVEMAEAEYMIRVRGYLESIADIQAIPLGKRNAANIPLQIKDVAEVRLGPQLRRGIAELNGQGEVVGGIIVMRSGENARQVIDRVKARLNELKASLPDGVDIVPTYDRSAFIQRSVDNLSDKLLMEILLVSVVLMLFLWHLGSIMVAVLVLPLALLSAFILMRVLGISANIMSLGGIAIAIGALVDAAIVMIENLHKHLEQFDAKHGRRPNRAEHWQQVSQACRQVGPALFMSLLIITLSFFPVFVLEGQEGRLFTPLALTKSFAMAAAALLAVTLVPVLMGYWVRGKIVPEHKNLLSRGLIALYRPLLNKALAWPKTCLLLAVLLLASGYYPWQQLGKEFMPQIDEGDLLYMPTTLPGISAGKAAQLLQQTDRLIAQIPEVKSVFGKIGRAETATDPAPLTMLETTIQLKPQAQWRPGMTLDKVIAQLQATVKFPGLTNAWVQPIKTRIDMLSTGIKTPLGLKIAGPDLAQIEQIGVQVEQLLRQLPATRSVYSERVAAGRYLDIQPNLQALGEHGISLAELQALIRTAVGGAKVSEMVKGNERYPVNVRVEAQYRQDLDALASLPISTAQGIFVPLSALASLQIQDGPAMIKSENARQVGWTFVDIQDLSVGEYLTQAKALLDNQLVLPARYSVQWSGQYESIKRVEGKLVQLVPLTLLLSLVLLYLTLSSWQQSLVVMLTLPIALCGSLWLIWWLGFNLSIAVVVGMIALAGVAAEFGVVMYLYLNQAWQDSALRCQRGLYQAVVAGAVQRIRPKAMTVITILASLLPIMLTQGTGHEVMQRIAAPMLGGMILAPLVSLFVIPVIFYMLERRQSDLVRTSATT</sequence>
<evidence type="ECO:0000313" key="9">
    <source>
        <dbReference type="EMBL" id="GAA0354109.1"/>
    </source>
</evidence>
<dbReference type="EMBL" id="BAAAEI010000008">
    <property type="protein sequence ID" value="GAA0354109.1"/>
    <property type="molecule type" value="Genomic_DNA"/>
</dbReference>
<dbReference type="Pfam" id="PF00873">
    <property type="entry name" value="ACR_tran"/>
    <property type="match status" value="1"/>
</dbReference>
<dbReference type="SUPFAM" id="SSF82693">
    <property type="entry name" value="Multidrug efflux transporter AcrB pore domain, PN1, PN2, PC1 and PC2 subdomains"/>
    <property type="match status" value="2"/>
</dbReference>
<feature type="transmembrane region" description="Helical" evidence="8">
    <location>
        <begin position="872"/>
        <end position="891"/>
    </location>
</feature>
<comment type="subcellular location">
    <subcellularLocation>
        <location evidence="1">Cell membrane</location>
        <topology evidence="1">Multi-pass membrane protein</topology>
    </subcellularLocation>
</comment>
<keyword evidence="5 8" id="KW-0812">Transmembrane</keyword>
<keyword evidence="6 8" id="KW-1133">Transmembrane helix</keyword>
<organism evidence="9 10">
    <name type="scientific">Bowmanella denitrificans</name>
    <dbReference type="NCBI Taxonomy" id="366582"/>
    <lineage>
        <taxon>Bacteria</taxon>
        <taxon>Pseudomonadati</taxon>
        <taxon>Pseudomonadota</taxon>
        <taxon>Gammaproteobacteria</taxon>
        <taxon>Alteromonadales</taxon>
        <taxon>Alteromonadaceae</taxon>
        <taxon>Bowmanella</taxon>
    </lineage>
</organism>
<dbReference type="Proteomes" id="UP001501757">
    <property type="component" value="Unassembled WGS sequence"/>
</dbReference>
<feature type="transmembrane region" description="Helical" evidence="8">
    <location>
        <begin position="485"/>
        <end position="505"/>
    </location>
</feature>
<dbReference type="PRINTS" id="PR00702">
    <property type="entry name" value="ACRIFLAVINRP"/>
</dbReference>
<keyword evidence="10" id="KW-1185">Reference proteome</keyword>
<feature type="transmembrane region" description="Helical" evidence="8">
    <location>
        <begin position="343"/>
        <end position="359"/>
    </location>
</feature>
<keyword evidence="7 8" id="KW-0472">Membrane</keyword>
<evidence type="ECO:0000256" key="8">
    <source>
        <dbReference type="SAM" id="Phobius"/>
    </source>
</evidence>
<feature type="transmembrane region" description="Helical" evidence="8">
    <location>
        <begin position="1010"/>
        <end position="1032"/>
    </location>
</feature>
<reference evidence="9 10" key="1">
    <citation type="journal article" date="2019" name="Int. J. Syst. Evol. Microbiol.">
        <title>The Global Catalogue of Microorganisms (GCM) 10K type strain sequencing project: providing services to taxonomists for standard genome sequencing and annotation.</title>
        <authorList>
            <consortium name="The Broad Institute Genomics Platform"/>
            <consortium name="The Broad Institute Genome Sequencing Center for Infectious Disease"/>
            <person name="Wu L."/>
            <person name="Ma J."/>
        </authorList>
    </citation>
    <scope>NUCLEOTIDE SEQUENCE [LARGE SCALE GENOMIC DNA]</scope>
    <source>
        <strain evidence="9 10">JCM 13378</strain>
    </source>
</reference>
<dbReference type="InterPro" id="IPR001036">
    <property type="entry name" value="Acrflvin-R"/>
</dbReference>
<evidence type="ECO:0000256" key="5">
    <source>
        <dbReference type="ARBA" id="ARBA00022692"/>
    </source>
</evidence>
<dbReference type="PANTHER" id="PTHR32063">
    <property type="match status" value="1"/>
</dbReference>
<evidence type="ECO:0000256" key="2">
    <source>
        <dbReference type="ARBA" id="ARBA00010942"/>
    </source>
</evidence>
<protein>
    <submittedName>
        <fullName evidence="9">CusA/CzcA family heavy metal efflux RND transporter</fullName>
    </submittedName>
</protein>
<dbReference type="Gene3D" id="3.30.70.1440">
    <property type="entry name" value="Multidrug efflux transporter AcrB pore domain"/>
    <property type="match status" value="1"/>
</dbReference>
<evidence type="ECO:0000256" key="1">
    <source>
        <dbReference type="ARBA" id="ARBA00004651"/>
    </source>
</evidence>
<evidence type="ECO:0000256" key="3">
    <source>
        <dbReference type="ARBA" id="ARBA00022448"/>
    </source>
</evidence>
<dbReference type="Gene3D" id="3.30.70.1320">
    <property type="entry name" value="Multidrug efflux transporter AcrB pore domain like"/>
    <property type="match status" value="1"/>
</dbReference>
<feature type="transmembrane region" description="Helical" evidence="8">
    <location>
        <begin position="979"/>
        <end position="998"/>
    </location>
</feature>
<feature type="transmembrane region" description="Helical" evidence="8">
    <location>
        <begin position="924"/>
        <end position="948"/>
    </location>
</feature>
<dbReference type="SUPFAM" id="SSF82866">
    <property type="entry name" value="Multidrug efflux transporter AcrB transmembrane domain"/>
    <property type="match status" value="2"/>
</dbReference>
<gene>
    <name evidence="9" type="ORF">GCM10009092_18030</name>
</gene>
<accession>A0ABN0X3D7</accession>
<dbReference type="InterPro" id="IPR027463">
    <property type="entry name" value="AcrB_DN_DC_subdom"/>
</dbReference>
<proteinExistence type="inferred from homology"/>
<feature type="transmembrane region" description="Helical" evidence="8">
    <location>
        <begin position="898"/>
        <end position="918"/>
    </location>
</feature>
<dbReference type="NCBIfam" id="TIGR00914">
    <property type="entry name" value="2A0601"/>
    <property type="match status" value="1"/>
</dbReference>
<evidence type="ECO:0000256" key="6">
    <source>
        <dbReference type="ARBA" id="ARBA00022989"/>
    </source>
</evidence>
<dbReference type="RefSeq" id="WP_343844346.1">
    <property type="nucleotide sequence ID" value="NZ_BAAAEI010000008.1"/>
</dbReference>
<evidence type="ECO:0000313" key="10">
    <source>
        <dbReference type="Proteomes" id="UP001501757"/>
    </source>
</evidence>
<comment type="similarity">
    <text evidence="2">Belongs to the resistance-nodulation-cell division (RND) (TC 2.A.6) family.</text>
</comment>
<dbReference type="Gene3D" id="3.30.70.1430">
    <property type="entry name" value="Multidrug efflux transporter AcrB pore domain"/>
    <property type="match status" value="2"/>
</dbReference>
<name>A0ABN0X3D7_9ALTE</name>
<feature type="transmembrane region" description="Helical" evidence="8">
    <location>
        <begin position="446"/>
        <end position="465"/>
    </location>
</feature>
<feature type="transmembrane region" description="Helical" evidence="8">
    <location>
        <begin position="534"/>
        <end position="554"/>
    </location>
</feature>
<keyword evidence="3" id="KW-0813">Transport</keyword>
<dbReference type="SUPFAM" id="SSF82714">
    <property type="entry name" value="Multidrug efflux transporter AcrB TolC docking domain, DN and DC subdomains"/>
    <property type="match status" value="2"/>
</dbReference>